<dbReference type="Proteomes" id="UP000295560">
    <property type="component" value="Unassembled WGS sequence"/>
</dbReference>
<evidence type="ECO:0000256" key="3">
    <source>
        <dbReference type="ARBA" id="ARBA00022741"/>
    </source>
</evidence>
<dbReference type="AlphaFoldDB" id="A0A4R1HNY9"/>
<dbReference type="GO" id="GO:0005524">
    <property type="term" value="F:ATP binding"/>
    <property type="evidence" value="ECO:0007669"/>
    <property type="project" value="UniProtKB-KW"/>
</dbReference>
<dbReference type="GO" id="GO:0055085">
    <property type="term" value="P:transmembrane transport"/>
    <property type="evidence" value="ECO:0007669"/>
    <property type="project" value="UniProtKB-ARBA"/>
</dbReference>
<feature type="domain" description="ABC transporter" evidence="5">
    <location>
        <begin position="1"/>
        <end position="216"/>
    </location>
</feature>
<dbReference type="PROSITE" id="PS00211">
    <property type="entry name" value="ABC_TRANSPORTER_1"/>
    <property type="match status" value="2"/>
</dbReference>
<evidence type="ECO:0000256" key="1">
    <source>
        <dbReference type="ARBA" id="ARBA00005417"/>
    </source>
</evidence>
<dbReference type="PROSITE" id="PS50893">
    <property type="entry name" value="ABC_TRANSPORTER_2"/>
    <property type="match status" value="2"/>
</dbReference>
<keyword evidence="7" id="KW-1185">Reference proteome</keyword>
<dbReference type="PANTHER" id="PTHR43776">
    <property type="entry name" value="TRANSPORT ATP-BINDING PROTEIN"/>
    <property type="match status" value="1"/>
</dbReference>
<evidence type="ECO:0000313" key="7">
    <source>
        <dbReference type="Proteomes" id="UP000295560"/>
    </source>
</evidence>
<gene>
    <name evidence="6" type="ORF">EV378_6854</name>
</gene>
<comment type="similarity">
    <text evidence="1">Belongs to the ABC transporter superfamily.</text>
</comment>
<dbReference type="SUPFAM" id="SSF52540">
    <property type="entry name" value="P-loop containing nucleoside triphosphate hydrolases"/>
    <property type="match status" value="2"/>
</dbReference>
<dbReference type="InterPro" id="IPR027417">
    <property type="entry name" value="P-loop_NTPase"/>
</dbReference>
<keyword evidence="3" id="KW-0547">Nucleotide-binding</keyword>
<keyword evidence="4 6" id="KW-0067">ATP-binding</keyword>
<organism evidence="6 7">
    <name type="scientific">Pseudonocardia endophytica</name>
    <dbReference type="NCBI Taxonomy" id="401976"/>
    <lineage>
        <taxon>Bacteria</taxon>
        <taxon>Bacillati</taxon>
        <taxon>Actinomycetota</taxon>
        <taxon>Actinomycetes</taxon>
        <taxon>Pseudonocardiales</taxon>
        <taxon>Pseudonocardiaceae</taxon>
        <taxon>Pseudonocardia</taxon>
    </lineage>
</organism>
<dbReference type="InterPro" id="IPR003439">
    <property type="entry name" value="ABC_transporter-like_ATP-bd"/>
</dbReference>
<sequence>MKVRGLGATAGAAVLLDGVDLDLDAGRVLAVLGESGSGKSTLGTALLGAAAPGVVVRGEVRAGRVALLPQHPGAVLDPVRRVDRVLGELAPGRAAVDRALDLAGLERAVAHRFPHQLSGGQQQRAALAMALVVGPDVLVLDEPTTGLDPATTDEVVANLAGLARTGTAIVLLTHDVAVARALADDAVLLRAGRVVARGPSVLDAAAVPSRVPDRPAGEPDRLSVIGLRVAAPGGAVILDDVSLAAGPGTVHAVVGHSGAGKTTLARCLAGLVRPETGTVSVDGEVLPTADARSLAQRRLVQYVHQDARSSFLRRKPVLDQVARPAELLRGVAPASARDEATARLDRLGVDAATAARRPSGLSGGQLQRAALARALLADPAVLVGDEITSALDAAHRDELLAVLDALRAERGTTVVLVSHDLPLVASVADEVTVLDGGRVVSTGPAMSGG</sequence>
<dbReference type="EMBL" id="SMFZ01000002">
    <property type="protein sequence ID" value="TCK22843.1"/>
    <property type="molecule type" value="Genomic_DNA"/>
</dbReference>
<evidence type="ECO:0000256" key="4">
    <source>
        <dbReference type="ARBA" id="ARBA00022840"/>
    </source>
</evidence>
<evidence type="ECO:0000313" key="6">
    <source>
        <dbReference type="EMBL" id="TCK22843.1"/>
    </source>
</evidence>
<feature type="domain" description="ABC transporter" evidence="5">
    <location>
        <begin position="222"/>
        <end position="449"/>
    </location>
</feature>
<evidence type="ECO:0000256" key="2">
    <source>
        <dbReference type="ARBA" id="ARBA00022448"/>
    </source>
</evidence>
<dbReference type="InterPro" id="IPR050319">
    <property type="entry name" value="ABC_transp_ATP-bind"/>
</dbReference>
<dbReference type="InterPro" id="IPR003593">
    <property type="entry name" value="AAA+_ATPase"/>
</dbReference>
<evidence type="ECO:0000259" key="5">
    <source>
        <dbReference type="PROSITE" id="PS50893"/>
    </source>
</evidence>
<dbReference type="GO" id="GO:0016887">
    <property type="term" value="F:ATP hydrolysis activity"/>
    <property type="evidence" value="ECO:0007669"/>
    <property type="project" value="InterPro"/>
</dbReference>
<name>A0A4R1HNY9_PSEEN</name>
<keyword evidence="2" id="KW-0813">Transport</keyword>
<reference evidence="6 7" key="1">
    <citation type="submission" date="2019-03" db="EMBL/GenBank/DDBJ databases">
        <title>Sequencing the genomes of 1000 actinobacteria strains.</title>
        <authorList>
            <person name="Klenk H.-P."/>
        </authorList>
    </citation>
    <scope>NUCLEOTIDE SEQUENCE [LARGE SCALE GENOMIC DNA]</scope>
    <source>
        <strain evidence="6 7">DSM 44969</strain>
    </source>
</reference>
<accession>A0A4R1HNY9</accession>
<dbReference type="PANTHER" id="PTHR43776:SF7">
    <property type="entry name" value="D,D-DIPEPTIDE TRANSPORT ATP-BINDING PROTEIN DDPF-RELATED"/>
    <property type="match status" value="1"/>
</dbReference>
<dbReference type="SMART" id="SM00382">
    <property type="entry name" value="AAA"/>
    <property type="match status" value="2"/>
</dbReference>
<dbReference type="Gene3D" id="3.40.50.300">
    <property type="entry name" value="P-loop containing nucleotide triphosphate hydrolases"/>
    <property type="match status" value="2"/>
</dbReference>
<comment type="caution">
    <text evidence="6">The sequence shown here is derived from an EMBL/GenBank/DDBJ whole genome shotgun (WGS) entry which is preliminary data.</text>
</comment>
<dbReference type="InterPro" id="IPR017871">
    <property type="entry name" value="ABC_transporter-like_CS"/>
</dbReference>
<dbReference type="Pfam" id="PF00005">
    <property type="entry name" value="ABC_tran"/>
    <property type="match status" value="2"/>
</dbReference>
<dbReference type="RefSeq" id="WP_165922614.1">
    <property type="nucleotide sequence ID" value="NZ_SMFZ01000002.1"/>
</dbReference>
<protein>
    <submittedName>
        <fullName evidence="6">Peptide/nickel transport system ATP-binding protein</fullName>
    </submittedName>
</protein>
<proteinExistence type="inferred from homology"/>